<accession>A0A5S3PID7</accession>
<reference evidence="1 2" key="1">
    <citation type="submission" date="2019-05" db="EMBL/GenBank/DDBJ databases">
        <title>Sulfitobacter sabulilitoris sp. nov., isolated from a marine sand.</title>
        <authorList>
            <person name="Yoon J.-H."/>
        </authorList>
    </citation>
    <scope>NUCLEOTIDE SEQUENCE [LARGE SCALE GENOMIC DNA]</scope>
    <source>
        <strain evidence="1 2">HSMS-29</strain>
    </source>
</reference>
<evidence type="ECO:0000313" key="1">
    <source>
        <dbReference type="EMBL" id="TMM54114.1"/>
    </source>
</evidence>
<name>A0A5S3PID7_9RHOB</name>
<comment type="caution">
    <text evidence="1">The sequence shown here is derived from an EMBL/GenBank/DDBJ whole genome shotgun (WGS) entry which is preliminary data.</text>
</comment>
<gene>
    <name evidence="1" type="ORF">FDT80_00475</name>
</gene>
<dbReference type="AlphaFoldDB" id="A0A5S3PID7"/>
<dbReference type="RefSeq" id="WP_138660288.1">
    <property type="nucleotide sequence ID" value="NZ_VANS01000001.1"/>
</dbReference>
<dbReference type="Proteomes" id="UP000309550">
    <property type="component" value="Unassembled WGS sequence"/>
</dbReference>
<keyword evidence="2" id="KW-1185">Reference proteome</keyword>
<organism evidence="1 2">
    <name type="scientific">Sulfitobacter sabulilitoris</name>
    <dbReference type="NCBI Taxonomy" id="2562655"/>
    <lineage>
        <taxon>Bacteria</taxon>
        <taxon>Pseudomonadati</taxon>
        <taxon>Pseudomonadota</taxon>
        <taxon>Alphaproteobacteria</taxon>
        <taxon>Rhodobacterales</taxon>
        <taxon>Roseobacteraceae</taxon>
        <taxon>Sulfitobacter</taxon>
    </lineage>
</organism>
<dbReference type="EMBL" id="VANS01000001">
    <property type="protein sequence ID" value="TMM54114.1"/>
    <property type="molecule type" value="Genomic_DNA"/>
</dbReference>
<dbReference type="Pfam" id="PF12686">
    <property type="entry name" value="DUF3800"/>
    <property type="match status" value="1"/>
</dbReference>
<sequence>MKFIYIDESGSPADGDVFVMCGLMVDAYKLRKKTADFDRKLGELLARYPGSGTELKTSRFINGKGGWSQIPPHERKDFLTNICRLAVANGGKLFGIGLSFQALDEAKGDGHGHPFGDSYWLAGGMFTACLVQKKMQGIKGGKGLTVVIMDDNKAGMPQLSDGLYQADVWYDGLYQVRGKNRGKSVWFPRTGADRLDQIINTAFAIKSDHSSLVQVADAICYVYRRHLELTVGAEAYPGEQAFYEGLVGILEPQRDKLGHTPDEPSAAFYRAAVHEGWAI</sequence>
<proteinExistence type="predicted"/>
<dbReference type="InterPro" id="IPR024524">
    <property type="entry name" value="DUF3800"/>
</dbReference>
<evidence type="ECO:0000313" key="2">
    <source>
        <dbReference type="Proteomes" id="UP000309550"/>
    </source>
</evidence>
<protein>
    <submittedName>
        <fullName evidence="1">DUF3800 domain-containing protein</fullName>
    </submittedName>
</protein>
<dbReference type="OrthoDB" id="7827169at2"/>